<dbReference type="InterPro" id="IPR027417">
    <property type="entry name" value="P-loop_NTPase"/>
</dbReference>
<dbReference type="InterPro" id="IPR003960">
    <property type="entry name" value="ATPase_AAA_CS"/>
</dbReference>
<dbReference type="SMART" id="SM00382">
    <property type="entry name" value="AAA"/>
    <property type="match status" value="1"/>
</dbReference>
<dbReference type="SUPFAM" id="SSF52540">
    <property type="entry name" value="P-loop containing nucleoside triphosphate hydrolases"/>
    <property type="match status" value="1"/>
</dbReference>
<dbReference type="Proteomes" id="UP000664534">
    <property type="component" value="Unassembled WGS sequence"/>
</dbReference>
<evidence type="ECO:0000313" key="7">
    <source>
        <dbReference type="Proteomes" id="UP000664534"/>
    </source>
</evidence>
<dbReference type="EMBL" id="CAJPDT010000030">
    <property type="protein sequence ID" value="CAF9922206.1"/>
    <property type="molecule type" value="Genomic_DNA"/>
</dbReference>
<dbReference type="GO" id="GO:0016887">
    <property type="term" value="F:ATP hydrolysis activity"/>
    <property type="evidence" value="ECO:0007669"/>
    <property type="project" value="InterPro"/>
</dbReference>
<dbReference type="GO" id="GO:0005524">
    <property type="term" value="F:ATP binding"/>
    <property type="evidence" value="ECO:0007669"/>
    <property type="project" value="UniProtKB-KW"/>
</dbReference>
<protein>
    <recommendedName>
        <fullName evidence="5">AAA+ ATPase domain-containing protein</fullName>
    </recommendedName>
</protein>
<feature type="domain" description="AAA+ ATPase" evidence="5">
    <location>
        <begin position="290"/>
        <end position="425"/>
    </location>
</feature>
<proteinExistence type="inferred from homology"/>
<keyword evidence="1 3" id="KW-0547">Nucleotide-binding</keyword>
<dbReference type="PANTHER" id="PTHR23074">
    <property type="entry name" value="AAA DOMAIN-CONTAINING"/>
    <property type="match status" value="1"/>
</dbReference>
<feature type="compositionally biased region" description="Polar residues" evidence="4">
    <location>
        <begin position="12"/>
        <end position="30"/>
    </location>
</feature>
<sequence>MRPPKRPRVNSGGDQNLQEAESSSSETQPLNAGPIMPFPCLQEPENMIPNQITEYMDGLPPLTQYCDLRGLYNLLPQDASDWKDYVIQWQDLRGRRTDYVDVVNNPPDFPRHASAPPISKLKPRLRAVVTYKDLLIRAQERDLSAEIKLALANKLLDYLVLCFEKAHFAEMEGAIPEWKATWNMAVEAIDALGPKTILNEEPARATNLHGIGHILTVEKGVQPTLHTASGPAVETQTAKGFEDVDYLKLQTLTAEQSCKDWEHIAGNKLAKDLLYEDIIVARESPHLFRKYHNVLLFGPPGTGKTMMIKCLAGMGEWTIFQVSLPSFKSKYQGESETKLTRIYHRAKELSPSIIFFDEVDALMAARTNDQTEGLADIQNCLRSLLTDATYAEARVMTIATTNRPYAMDDAFLRRFPERIHVQLPDVAAILSIIQTQLKTYDHDPFLDTAAGRVELDKLAGSCMKRRLLSGDDIVCAMEKIGKTKRREAVNAKSFHEHTYRNGQSVLYPCAENSGTLYKELDPVDSERIRPTRVELGDVAKALANAKSALSAQNIQALEDWDKKYGEKE</sequence>
<dbReference type="InterPro" id="IPR003959">
    <property type="entry name" value="ATPase_AAA_core"/>
</dbReference>
<dbReference type="InterPro" id="IPR003593">
    <property type="entry name" value="AAA+_ATPase"/>
</dbReference>
<dbReference type="InterPro" id="IPR050304">
    <property type="entry name" value="MT-severing_AAA_ATPase"/>
</dbReference>
<name>A0A8H3FJQ6_9LECA</name>
<comment type="similarity">
    <text evidence="3">Belongs to the AAA ATPase family.</text>
</comment>
<evidence type="ECO:0000256" key="4">
    <source>
        <dbReference type="SAM" id="MobiDB-lite"/>
    </source>
</evidence>
<dbReference type="PANTHER" id="PTHR23074:SF83">
    <property type="entry name" value="VACUOLAR PROTEIN SORTING-ASSOCIATED PROTEIN 4A"/>
    <property type="match status" value="1"/>
</dbReference>
<keyword evidence="2 3" id="KW-0067">ATP-binding</keyword>
<evidence type="ECO:0000256" key="1">
    <source>
        <dbReference type="ARBA" id="ARBA00022741"/>
    </source>
</evidence>
<dbReference type="Pfam" id="PF00004">
    <property type="entry name" value="AAA"/>
    <property type="match status" value="1"/>
</dbReference>
<evidence type="ECO:0000256" key="2">
    <source>
        <dbReference type="ARBA" id="ARBA00022840"/>
    </source>
</evidence>
<comment type="caution">
    <text evidence="6">The sequence shown here is derived from an EMBL/GenBank/DDBJ whole genome shotgun (WGS) entry which is preliminary data.</text>
</comment>
<organism evidence="6 7">
    <name type="scientific">Imshaugia aleurites</name>
    <dbReference type="NCBI Taxonomy" id="172621"/>
    <lineage>
        <taxon>Eukaryota</taxon>
        <taxon>Fungi</taxon>
        <taxon>Dikarya</taxon>
        <taxon>Ascomycota</taxon>
        <taxon>Pezizomycotina</taxon>
        <taxon>Lecanoromycetes</taxon>
        <taxon>OSLEUM clade</taxon>
        <taxon>Lecanoromycetidae</taxon>
        <taxon>Lecanorales</taxon>
        <taxon>Lecanorineae</taxon>
        <taxon>Parmeliaceae</taxon>
        <taxon>Imshaugia</taxon>
    </lineage>
</organism>
<dbReference type="OrthoDB" id="39734at2759"/>
<gene>
    <name evidence="6" type="ORF">IMSHALPRED_005617</name>
</gene>
<dbReference type="Pfam" id="PF09336">
    <property type="entry name" value="Vps4_C"/>
    <property type="match status" value="1"/>
</dbReference>
<evidence type="ECO:0000259" key="5">
    <source>
        <dbReference type="SMART" id="SM00382"/>
    </source>
</evidence>
<feature type="region of interest" description="Disordered" evidence="4">
    <location>
        <begin position="1"/>
        <end position="38"/>
    </location>
</feature>
<evidence type="ECO:0000313" key="6">
    <source>
        <dbReference type="EMBL" id="CAF9922206.1"/>
    </source>
</evidence>
<keyword evidence="7" id="KW-1185">Reference proteome</keyword>
<dbReference type="AlphaFoldDB" id="A0A8H3FJQ6"/>
<dbReference type="InterPro" id="IPR015415">
    <property type="entry name" value="Spast_Vps4_C"/>
</dbReference>
<reference evidence="6" key="1">
    <citation type="submission" date="2021-03" db="EMBL/GenBank/DDBJ databases">
        <authorList>
            <person name="Tagirdzhanova G."/>
        </authorList>
    </citation>
    <scope>NUCLEOTIDE SEQUENCE</scope>
</reference>
<dbReference type="Gene3D" id="1.10.8.60">
    <property type="match status" value="1"/>
</dbReference>
<evidence type="ECO:0000256" key="3">
    <source>
        <dbReference type="RuleBase" id="RU003651"/>
    </source>
</evidence>
<dbReference type="Gene3D" id="3.40.50.300">
    <property type="entry name" value="P-loop containing nucleotide triphosphate hydrolases"/>
    <property type="match status" value="1"/>
</dbReference>
<accession>A0A8H3FJQ6</accession>
<dbReference type="PROSITE" id="PS00674">
    <property type="entry name" value="AAA"/>
    <property type="match status" value="1"/>
</dbReference>